<organism evidence="4 5">
    <name type="scientific">Roseospirillum parvum</name>
    <dbReference type="NCBI Taxonomy" id="83401"/>
    <lineage>
        <taxon>Bacteria</taxon>
        <taxon>Pseudomonadati</taxon>
        <taxon>Pseudomonadota</taxon>
        <taxon>Alphaproteobacteria</taxon>
        <taxon>Rhodospirillales</taxon>
        <taxon>Rhodospirillaceae</taxon>
        <taxon>Roseospirillum</taxon>
    </lineage>
</organism>
<dbReference type="InterPro" id="IPR038351">
    <property type="entry name" value="MCD_N_sf"/>
</dbReference>
<dbReference type="GO" id="GO:0050080">
    <property type="term" value="F:malonyl-CoA decarboxylase activity"/>
    <property type="evidence" value="ECO:0007669"/>
    <property type="project" value="InterPro"/>
</dbReference>
<dbReference type="EMBL" id="FNCV01000003">
    <property type="protein sequence ID" value="SDG95652.1"/>
    <property type="molecule type" value="Genomic_DNA"/>
</dbReference>
<dbReference type="PANTHER" id="PTHR28641">
    <property type="match status" value="1"/>
</dbReference>
<evidence type="ECO:0000313" key="5">
    <source>
        <dbReference type="Proteomes" id="UP000217076"/>
    </source>
</evidence>
<proteinExistence type="predicted"/>
<feature type="region of interest" description="Disordered" evidence="1">
    <location>
        <begin position="1"/>
        <end position="22"/>
    </location>
</feature>
<dbReference type="Pfam" id="PF17408">
    <property type="entry name" value="MCD_N"/>
    <property type="match status" value="1"/>
</dbReference>
<dbReference type="Gene3D" id="1.20.140.90">
    <property type="entry name" value="Malonyl-CoA decarboxylase, oligemerization domain"/>
    <property type="match status" value="1"/>
</dbReference>
<dbReference type="Proteomes" id="UP000217076">
    <property type="component" value="Unassembled WGS sequence"/>
</dbReference>
<gene>
    <name evidence="4" type="ORF">SAMN05421742_103300</name>
</gene>
<evidence type="ECO:0000259" key="2">
    <source>
        <dbReference type="Pfam" id="PF05292"/>
    </source>
</evidence>
<dbReference type="InterPro" id="IPR038917">
    <property type="entry name" value="Malonyl_CoA_deC"/>
</dbReference>
<evidence type="ECO:0000313" key="4">
    <source>
        <dbReference type="EMBL" id="SDG95652.1"/>
    </source>
</evidence>
<evidence type="ECO:0000256" key="1">
    <source>
        <dbReference type="SAM" id="MobiDB-lite"/>
    </source>
</evidence>
<dbReference type="RefSeq" id="WP_245689320.1">
    <property type="nucleotide sequence ID" value="NZ_FNCV01000003.1"/>
</dbReference>
<evidence type="ECO:0000259" key="3">
    <source>
        <dbReference type="Pfam" id="PF17408"/>
    </source>
</evidence>
<dbReference type="Pfam" id="PF05292">
    <property type="entry name" value="MCD"/>
    <property type="match status" value="1"/>
</dbReference>
<feature type="domain" description="Malonyl-CoA decarboxylase C-terminal" evidence="2">
    <location>
        <begin position="196"/>
        <end position="467"/>
    </location>
</feature>
<dbReference type="Gene3D" id="3.40.630.150">
    <property type="entry name" value="Malonyl-CoA decarboxylase, catalytic domain"/>
    <property type="match status" value="1"/>
</dbReference>
<sequence length="496" mass="54680">MASETITETAPPESPQGTGGLGFMERFSRLWHGYVGGGRSDLSDLKPGLPESDLMRVQAQMEACLEGLGGEVSARQRAAALGRAYTGLNEEGRARFLHLLAAEYGPDRDAALAAMAAYQSTNPEDGTALARAAHRVRQALQPPRVRLMTQFNALPEGVHFLVDMRAELLRLSRRDPALKALQGELKDLLTNWFDVGFLNLERLTWRSPAAVLEKIIAYEAVHRIDSWQDLKNRLDSDRRLYAFFHPRMPEEPLIFVQVALVGGISDSIQALLDEEAPVLDPTKADTAIFYSISNAQRGLAGISFGNFLIKRVVQELSTEFPNLKTFATLSPIPGFRAWLDARLAGEGIEALLTNAERKTLKALGKDWEEAPSTMLAEVLGHSDWLSDEATAAAVKPLLQRLAARYLYLEKRSPRDGVPAEGPPTALDPVAHFHLTNGARLERLNWMADTSTNGLTRSAGMMVNYLYKLNEIEKNHESYTGQGRIPVSSAIRNLAEG</sequence>
<dbReference type="InterPro" id="IPR007956">
    <property type="entry name" value="Malonyl_CoA_deC_C"/>
</dbReference>
<reference evidence="5" key="1">
    <citation type="submission" date="2016-10" db="EMBL/GenBank/DDBJ databases">
        <authorList>
            <person name="Varghese N."/>
            <person name="Submissions S."/>
        </authorList>
    </citation>
    <scope>NUCLEOTIDE SEQUENCE [LARGE SCALE GENOMIC DNA]</scope>
    <source>
        <strain evidence="5">930I</strain>
    </source>
</reference>
<protein>
    <submittedName>
        <fullName evidence="4">Malonyl-CoA decarboxylase</fullName>
    </submittedName>
</protein>
<dbReference type="InterPro" id="IPR042303">
    <property type="entry name" value="Malonyl_CoA_deC_C_sf"/>
</dbReference>
<accession>A0A1G7YGC3</accession>
<dbReference type="PANTHER" id="PTHR28641:SF1">
    <property type="entry name" value="MALONYL-COA DECARBOXYLASE, MITOCHONDRIAL"/>
    <property type="match status" value="1"/>
</dbReference>
<dbReference type="STRING" id="83401.SAMN05421742_103300"/>
<keyword evidence="5" id="KW-1185">Reference proteome</keyword>
<dbReference type="AlphaFoldDB" id="A0A1G7YGC3"/>
<dbReference type="GO" id="GO:0006633">
    <property type="term" value="P:fatty acid biosynthetic process"/>
    <property type="evidence" value="ECO:0007669"/>
    <property type="project" value="InterPro"/>
</dbReference>
<name>A0A1G7YGC3_9PROT</name>
<dbReference type="InterPro" id="IPR035372">
    <property type="entry name" value="MCD_N"/>
</dbReference>
<feature type="domain" description="Malonyl-CoA decarboxylase N-terminal" evidence="3">
    <location>
        <begin position="104"/>
        <end position="193"/>
    </location>
</feature>